<dbReference type="InterPro" id="IPR001867">
    <property type="entry name" value="OmpR/PhoB-type_DNA-bd"/>
</dbReference>
<evidence type="ECO:0000259" key="11">
    <source>
        <dbReference type="PROSITE" id="PS51755"/>
    </source>
</evidence>
<evidence type="ECO:0000256" key="9">
    <source>
        <dbReference type="PROSITE-ProRule" id="PRU01091"/>
    </source>
</evidence>
<proteinExistence type="predicted"/>
<reference evidence="12 13" key="1">
    <citation type="submission" date="2018-08" db="EMBL/GenBank/DDBJ databases">
        <title>Draft genome sequence of Pseudoalteromonas donghaensis HJ51.</title>
        <authorList>
            <person name="Oh J."/>
            <person name="Roh D."/>
        </authorList>
    </citation>
    <scope>NUCLEOTIDE SEQUENCE [LARGE SCALE GENOMIC DNA]</scope>
    <source>
        <strain evidence="12 13">HJ51</strain>
    </source>
</reference>
<dbReference type="AlphaFoldDB" id="A0AAD0S3A2"/>
<feature type="modified residue" description="4-aspartylphosphate" evidence="8">
    <location>
        <position position="60"/>
    </location>
</feature>
<dbReference type="EMBL" id="CP032090">
    <property type="protein sequence ID" value="AXV66749.1"/>
    <property type="molecule type" value="Genomic_DNA"/>
</dbReference>
<dbReference type="FunFam" id="1.10.10.10:FF:000099">
    <property type="entry name" value="Two-component system response regulator TorR"/>
    <property type="match status" value="1"/>
</dbReference>
<keyword evidence="2" id="KW-0963">Cytoplasm</keyword>
<comment type="subcellular location">
    <subcellularLocation>
        <location evidence="1">Cytoplasm</location>
    </subcellularLocation>
</comment>
<gene>
    <name evidence="12" type="ORF">D0907_16300</name>
</gene>
<dbReference type="Pfam" id="PF00072">
    <property type="entry name" value="Response_reg"/>
    <property type="match status" value="1"/>
</dbReference>
<evidence type="ECO:0000259" key="10">
    <source>
        <dbReference type="PROSITE" id="PS50110"/>
    </source>
</evidence>
<evidence type="ECO:0000256" key="6">
    <source>
        <dbReference type="ARBA" id="ARBA00023125"/>
    </source>
</evidence>
<dbReference type="SUPFAM" id="SSF46894">
    <property type="entry name" value="C-terminal effector domain of the bipartite response regulators"/>
    <property type="match status" value="1"/>
</dbReference>
<dbReference type="CDD" id="cd00383">
    <property type="entry name" value="trans_reg_C"/>
    <property type="match status" value="1"/>
</dbReference>
<dbReference type="PANTHER" id="PTHR48111">
    <property type="entry name" value="REGULATOR OF RPOS"/>
    <property type="match status" value="1"/>
</dbReference>
<dbReference type="InterPro" id="IPR016032">
    <property type="entry name" value="Sig_transdc_resp-reg_C-effctor"/>
</dbReference>
<keyword evidence="5" id="KW-0805">Transcription regulation</keyword>
<dbReference type="Gene3D" id="6.10.250.690">
    <property type="match status" value="1"/>
</dbReference>
<dbReference type="GO" id="GO:0005829">
    <property type="term" value="C:cytosol"/>
    <property type="evidence" value="ECO:0007669"/>
    <property type="project" value="TreeGrafter"/>
</dbReference>
<evidence type="ECO:0000256" key="5">
    <source>
        <dbReference type="ARBA" id="ARBA00023015"/>
    </source>
</evidence>
<dbReference type="Gene3D" id="3.40.50.2300">
    <property type="match status" value="1"/>
</dbReference>
<dbReference type="PANTHER" id="PTHR48111:SF47">
    <property type="entry name" value="TRANSCRIPTIONAL REGULATORY PROTEIN RSTA"/>
    <property type="match status" value="1"/>
</dbReference>
<dbReference type="Pfam" id="PF00486">
    <property type="entry name" value="Trans_reg_C"/>
    <property type="match status" value="1"/>
</dbReference>
<name>A0AAD0S3A2_9GAMM</name>
<protein>
    <submittedName>
        <fullName evidence="12">DNA-binding response regulator</fullName>
    </submittedName>
</protein>
<organism evidence="12 13">
    <name type="scientific">Pseudoalteromonas lipolytica</name>
    <dbReference type="NCBI Taxonomy" id="570156"/>
    <lineage>
        <taxon>Bacteria</taxon>
        <taxon>Pseudomonadati</taxon>
        <taxon>Pseudomonadota</taxon>
        <taxon>Gammaproteobacteria</taxon>
        <taxon>Alteromonadales</taxon>
        <taxon>Pseudoalteromonadaceae</taxon>
        <taxon>Pseudoalteromonas</taxon>
    </lineage>
</organism>
<dbReference type="InterPro" id="IPR001789">
    <property type="entry name" value="Sig_transdc_resp-reg_receiver"/>
</dbReference>
<dbReference type="InterPro" id="IPR036388">
    <property type="entry name" value="WH-like_DNA-bd_sf"/>
</dbReference>
<evidence type="ECO:0000256" key="3">
    <source>
        <dbReference type="ARBA" id="ARBA00022553"/>
    </source>
</evidence>
<dbReference type="GO" id="GO:0006355">
    <property type="term" value="P:regulation of DNA-templated transcription"/>
    <property type="evidence" value="ECO:0007669"/>
    <property type="project" value="InterPro"/>
</dbReference>
<keyword evidence="3 8" id="KW-0597">Phosphoprotein</keyword>
<feature type="DNA-binding region" description="OmpR/PhoB-type" evidence="9">
    <location>
        <begin position="139"/>
        <end position="238"/>
    </location>
</feature>
<keyword evidence="6 9" id="KW-0238">DNA-binding</keyword>
<dbReference type="InterPro" id="IPR039420">
    <property type="entry name" value="WalR-like"/>
</dbReference>
<dbReference type="SMART" id="SM00448">
    <property type="entry name" value="REC"/>
    <property type="match status" value="1"/>
</dbReference>
<evidence type="ECO:0000256" key="7">
    <source>
        <dbReference type="ARBA" id="ARBA00023163"/>
    </source>
</evidence>
<dbReference type="Gene3D" id="1.10.10.10">
    <property type="entry name" value="Winged helix-like DNA-binding domain superfamily/Winged helix DNA-binding domain"/>
    <property type="match status" value="1"/>
</dbReference>
<dbReference type="InterPro" id="IPR011006">
    <property type="entry name" value="CheY-like_superfamily"/>
</dbReference>
<dbReference type="GO" id="GO:0032993">
    <property type="term" value="C:protein-DNA complex"/>
    <property type="evidence" value="ECO:0007669"/>
    <property type="project" value="TreeGrafter"/>
</dbReference>
<feature type="domain" description="OmpR/PhoB-type" evidence="11">
    <location>
        <begin position="139"/>
        <end position="238"/>
    </location>
</feature>
<keyword evidence="7" id="KW-0804">Transcription</keyword>
<feature type="domain" description="Response regulatory" evidence="10">
    <location>
        <begin position="11"/>
        <end position="124"/>
    </location>
</feature>
<evidence type="ECO:0000313" key="13">
    <source>
        <dbReference type="Proteomes" id="UP000264605"/>
    </source>
</evidence>
<sequence length="242" mass="27552">MEYFLMTKHNKILYIEDDLKLAQLVVNYLMSNGYEVDHFDNGCHACYQASMKKFDLILLDIGLGNEDGFDVFKELKRYQDSPIIFMTARQSQVDHITGLELGADDYLTKPVSPSILLAKINNTIRRTQQVKPQSTVHNAHNIRFGSLSINTIQREAYLHSQPLELTSAEFELLIQLAKAPGQLISRDQLFDSAIGRKYDGQSRTIDGRISRLRKKLGDESVPPQKIVTVWGKGYIFSPQAWS</sequence>
<keyword evidence="4" id="KW-0902">Two-component regulatory system</keyword>
<evidence type="ECO:0000256" key="1">
    <source>
        <dbReference type="ARBA" id="ARBA00004496"/>
    </source>
</evidence>
<evidence type="ECO:0000256" key="2">
    <source>
        <dbReference type="ARBA" id="ARBA00022490"/>
    </source>
</evidence>
<evidence type="ECO:0000256" key="4">
    <source>
        <dbReference type="ARBA" id="ARBA00023012"/>
    </source>
</evidence>
<dbReference type="Proteomes" id="UP000264605">
    <property type="component" value="Chromosome"/>
</dbReference>
<dbReference type="PROSITE" id="PS50110">
    <property type="entry name" value="RESPONSE_REGULATORY"/>
    <property type="match status" value="1"/>
</dbReference>
<dbReference type="SUPFAM" id="SSF52172">
    <property type="entry name" value="CheY-like"/>
    <property type="match status" value="1"/>
</dbReference>
<evidence type="ECO:0000313" key="12">
    <source>
        <dbReference type="EMBL" id="AXV66749.1"/>
    </source>
</evidence>
<dbReference type="PROSITE" id="PS51755">
    <property type="entry name" value="OMPR_PHOB"/>
    <property type="match status" value="1"/>
</dbReference>
<evidence type="ECO:0000256" key="8">
    <source>
        <dbReference type="PROSITE-ProRule" id="PRU00169"/>
    </source>
</evidence>
<dbReference type="GO" id="GO:0000976">
    <property type="term" value="F:transcription cis-regulatory region binding"/>
    <property type="evidence" value="ECO:0007669"/>
    <property type="project" value="TreeGrafter"/>
</dbReference>
<dbReference type="GO" id="GO:0000156">
    <property type="term" value="F:phosphorelay response regulator activity"/>
    <property type="evidence" value="ECO:0007669"/>
    <property type="project" value="TreeGrafter"/>
</dbReference>
<dbReference type="SMART" id="SM00862">
    <property type="entry name" value="Trans_reg_C"/>
    <property type="match status" value="1"/>
</dbReference>
<accession>A0AAD0S3A2</accession>
<dbReference type="KEGG" id="pdj:D0907_16300"/>
<dbReference type="CDD" id="cd17574">
    <property type="entry name" value="REC_OmpR"/>
    <property type="match status" value="1"/>
</dbReference>